<dbReference type="SUPFAM" id="SSF82895">
    <property type="entry name" value="TSP-1 type 1 repeat"/>
    <property type="match status" value="1"/>
</dbReference>
<sequence>MGEKAEKTKTKNKDAKTQLSVGVPTDQELNAPTLQDDADDQLPSERTENELSDISEEGYKQFLRQETTTKFGAVFSPVIVNPYLRRLAVLNALSWAITIGFCGFVLFQVISIWYGHAAVHHHNELDLPCMFDWLEWGPCSASCRNGPQFPVQTRHVDSKTIVRARGMYVETAPCPKNLETMSDNRSCNVHQCPKLLSTIQFRNDCVQFDGHSVQVRDLTIDDMETVTIDTPDLYRPCNSS</sequence>
<dbReference type="EMBL" id="CAJFCV020000003">
    <property type="protein sequence ID" value="CAG9110491.1"/>
    <property type="molecule type" value="Genomic_DNA"/>
</dbReference>
<dbReference type="OrthoDB" id="5786306at2759"/>
<dbReference type="Proteomes" id="UP000582659">
    <property type="component" value="Unassembled WGS sequence"/>
</dbReference>
<evidence type="ECO:0000313" key="7">
    <source>
        <dbReference type="WBParaSite" id="BXY_1543000.1"/>
    </source>
</evidence>
<evidence type="ECO:0000313" key="5">
    <source>
        <dbReference type="Proteomes" id="UP000095284"/>
    </source>
</evidence>
<feature type="compositionally biased region" description="Basic and acidic residues" evidence="1">
    <location>
        <begin position="1"/>
        <end position="16"/>
    </location>
</feature>
<dbReference type="InterPro" id="IPR000884">
    <property type="entry name" value="TSP1_rpt"/>
</dbReference>
<evidence type="ECO:0000313" key="3">
    <source>
        <dbReference type="EMBL" id="CAD5222496.1"/>
    </source>
</evidence>
<reference evidence="7" key="1">
    <citation type="submission" date="2016-11" db="UniProtKB">
        <authorList>
            <consortium name="WormBaseParasite"/>
        </authorList>
    </citation>
    <scope>IDENTIFICATION</scope>
</reference>
<reference evidence="4" key="2">
    <citation type="submission" date="2020-08" db="EMBL/GenBank/DDBJ databases">
        <authorList>
            <person name="Kikuchi T."/>
        </authorList>
    </citation>
    <scope>NUCLEOTIDE SEQUENCE</scope>
    <source>
        <strain evidence="3">Ka4C1</strain>
    </source>
</reference>
<organism evidence="5 7">
    <name type="scientific">Bursaphelenchus xylophilus</name>
    <name type="common">Pinewood nematode worm</name>
    <name type="synonym">Aphelenchoides xylophilus</name>
    <dbReference type="NCBI Taxonomy" id="6326"/>
    <lineage>
        <taxon>Eukaryota</taxon>
        <taxon>Metazoa</taxon>
        <taxon>Ecdysozoa</taxon>
        <taxon>Nematoda</taxon>
        <taxon>Chromadorea</taxon>
        <taxon>Rhabditida</taxon>
        <taxon>Tylenchina</taxon>
        <taxon>Tylenchomorpha</taxon>
        <taxon>Aphelenchoidea</taxon>
        <taxon>Aphelenchoididae</taxon>
        <taxon>Bursaphelenchus</taxon>
    </lineage>
</organism>
<dbReference type="AlphaFoldDB" id="A0A1I7SQW7"/>
<evidence type="ECO:0000256" key="1">
    <source>
        <dbReference type="SAM" id="MobiDB-lite"/>
    </source>
</evidence>
<gene>
    <name evidence="3" type="ORF">BXYJ_LOCUS7464</name>
</gene>
<feature type="region of interest" description="Disordered" evidence="1">
    <location>
        <begin position="1"/>
        <end position="52"/>
    </location>
</feature>
<keyword evidence="2" id="KW-0472">Membrane</keyword>
<evidence type="ECO:0000313" key="6">
    <source>
        <dbReference type="Proteomes" id="UP000659654"/>
    </source>
</evidence>
<name>A0A1I7SQW7_BURXY</name>
<dbReference type="EMBL" id="CAJFDI010000003">
    <property type="protein sequence ID" value="CAD5222496.1"/>
    <property type="molecule type" value="Genomic_DNA"/>
</dbReference>
<dbReference type="Proteomes" id="UP000659654">
    <property type="component" value="Unassembled WGS sequence"/>
</dbReference>
<protein>
    <submittedName>
        <fullName evidence="3">(pine wood nematode) hypothetical protein</fullName>
    </submittedName>
</protein>
<keyword evidence="6" id="KW-1185">Reference proteome</keyword>
<dbReference type="PROSITE" id="PS50092">
    <property type="entry name" value="TSP1"/>
    <property type="match status" value="1"/>
</dbReference>
<evidence type="ECO:0000313" key="4">
    <source>
        <dbReference type="EMBL" id="CAG9110491.1"/>
    </source>
</evidence>
<dbReference type="WBParaSite" id="BXY_1543000.1">
    <property type="protein sequence ID" value="BXY_1543000.1"/>
    <property type="gene ID" value="BXY_1543000"/>
</dbReference>
<accession>A0A1I7SQW7</accession>
<proteinExistence type="predicted"/>
<dbReference type="Proteomes" id="UP000095284">
    <property type="component" value="Unplaced"/>
</dbReference>
<keyword evidence="2" id="KW-0812">Transmembrane</keyword>
<feature type="transmembrane region" description="Helical" evidence="2">
    <location>
        <begin position="92"/>
        <end position="114"/>
    </location>
</feature>
<dbReference type="InterPro" id="IPR036383">
    <property type="entry name" value="TSP1_rpt_sf"/>
</dbReference>
<dbReference type="Gene3D" id="2.20.100.10">
    <property type="entry name" value="Thrombospondin type-1 (TSP1) repeat"/>
    <property type="match status" value="1"/>
</dbReference>
<evidence type="ECO:0000256" key="2">
    <source>
        <dbReference type="SAM" id="Phobius"/>
    </source>
</evidence>
<keyword evidence="2" id="KW-1133">Transmembrane helix</keyword>